<keyword evidence="3" id="KW-0804">Transcription</keyword>
<comment type="caution">
    <text evidence="5">The sequence shown here is derived from an EMBL/GenBank/DDBJ whole genome shotgun (WGS) entry which is preliminary data.</text>
</comment>
<evidence type="ECO:0000256" key="3">
    <source>
        <dbReference type="ARBA" id="ARBA00023163"/>
    </source>
</evidence>
<dbReference type="InterPro" id="IPR009057">
    <property type="entry name" value="Homeodomain-like_sf"/>
</dbReference>
<organism evidence="5 6">
    <name type="scientific">Paenibacillus planticolens</name>
    <dbReference type="NCBI Taxonomy" id="2654976"/>
    <lineage>
        <taxon>Bacteria</taxon>
        <taxon>Bacillati</taxon>
        <taxon>Bacillota</taxon>
        <taxon>Bacilli</taxon>
        <taxon>Bacillales</taxon>
        <taxon>Paenibacillaceae</taxon>
        <taxon>Paenibacillus</taxon>
    </lineage>
</organism>
<dbReference type="PRINTS" id="PR00032">
    <property type="entry name" value="HTHARAC"/>
</dbReference>
<dbReference type="InterPro" id="IPR018060">
    <property type="entry name" value="HTH_AraC"/>
</dbReference>
<keyword evidence="6" id="KW-1185">Reference proteome</keyword>
<dbReference type="PROSITE" id="PS01124">
    <property type="entry name" value="HTH_ARAC_FAMILY_2"/>
    <property type="match status" value="1"/>
</dbReference>
<sequence length="298" mass="33690">MRRQPAQNGGCSMPILTAINPSIRTAHHYRFPSEKNSSESFRLGYCYAFHLVTGGKGAVTLPSGTFSVAKGDLLYFPPTLPHSFHSDASHALSTYNIYCDLWAPRPDVGTKHLVWKEADFDPHILTAIEPNTDLDGLPNLLHFQHQSAVFDLFALVVEQHQNSAPYSDTIAKNLLQALLLTIVQLHSYTPFIDFRIKPLLDNIHKKAYAGSRYETWLEQSKLKKTQFHQLFKQATGISPKAYWTSVVMKQAAAALKESTRSVTDIAEDLGYSSIHHFSKQFTLYYGISPSEYRNRQWS</sequence>
<dbReference type="SUPFAM" id="SSF46689">
    <property type="entry name" value="Homeodomain-like"/>
    <property type="match status" value="1"/>
</dbReference>
<dbReference type="Gene3D" id="1.10.10.60">
    <property type="entry name" value="Homeodomain-like"/>
    <property type="match status" value="2"/>
</dbReference>
<dbReference type="SMART" id="SM00342">
    <property type="entry name" value="HTH_ARAC"/>
    <property type="match status" value="1"/>
</dbReference>
<dbReference type="PANTHER" id="PTHR43280">
    <property type="entry name" value="ARAC-FAMILY TRANSCRIPTIONAL REGULATOR"/>
    <property type="match status" value="1"/>
</dbReference>
<dbReference type="Proteomes" id="UP000618579">
    <property type="component" value="Unassembled WGS sequence"/>
</dbReference>
<dbReference type="PANTHER" id="PTHR43280:SF11">
    <property type="entry name" value="RCS-SPECIFIC HTH-TYPE TRANSCRIPTIONAL ACTIVATOR RCLR"/>
    <property type="match status" value="1"/>
</dbReference>
<evidence type="ECO:0000259" key="4">
    <source>
        <dbReference type="PROSITE" id="PS01124"/>
    </source>
</evidence>
<evidence type="ECO:0000313" key="6">
    <source>
        <dbReference type="Proteomes" id="UP000618579"/>
    </source>
</evidence>
<dbReference type="InterPro" id="IPR037923">
    <property type="entry name" value="HTH-like"/>
</dbReference>
<protein>
    <submittedName>
        <fullName evidence="5">Helix-turn-helix domain-containing protein</fullName>
    </submittedName>
</protein>
<dbReference type="EMBL" id="WHNZ01000026">
    <property type="protein sequence ID" value="NOV01123.1"/>
    <property type="molecule type" value="Genomic_DNA"/>
</dbReference>
<name>A0ABX1ZN84_9BACL</name>
<dbReference type="Pfam" id="PF02311">
    <property type="entry name" value="AraC_binding"/>
    <property type="match status" value="1"/>
</dbReference>
<evidence type="ECO:0000256" key="2">
    <source>
        <dbReference type="ARBA" id="ARBA00023125"/>
    </source>
</evidence>
<keyword evidence="1" id="KW-0805">Transcription regulation</keyword>
<dbReference type="Gene3D" id="2.60.120.280">
    <property type="entry name" value="Regulatory protein AraC"/>
    <property type="match status" value="1"/>
</dbReference>
<accession>A0ABX1ZN84</accession>
<dbReference type="InterPro" id="IPR020449">
    <property type="entry name" value="Tscrpt_reg_AraC-type_HTH"/>
</dbReference>
<gene>
    <name evidence="5" type="ORF">GC097_13980</name>
</gene>
<keyword evidence="2" id="KW-0238">DNA-binding</keyword>
<dbReference type="Pfam" id="PF12833">
    <property type="entry name" value="HTH_18"/>
    <property type="match status" value="1"/>
</dbReference>
<evidence type="ECO:0000256" key="1">
    <source>
        <dbReference type="ARBA" id="ARBA00023015"/>
    </source>
</evidence>
<evidence type="ECO:0000313" key="5">
    <source>
        <dbReference type="EMBL" id="NOV01123.1"/>
    </source>
</evidence>
<feature type="domain" description="HTH araC/xylS-type" evidence="4">
    <location>
        <begin position="193"/>
        <end position="295"/>
    </location>
</feature>
<proteinExistence type="predicted"/>
<dbReference type="InterPro" id="IPR003313">
    <property type="entry name" value="AraC-bd"/>
</dbReference>
<dbReference type="SUPFAM" id="SSF51215">
    <property type="entry name" value="Regulatory protein AraC"/>
    <property type="match status" value="1"/>
</dbReference>
<reference evidence="5 6" key="1">
    <citation type="submission" date="2019-10" db="EMBL/GenBank/DDBJ databases">
        <title>Description of Paenibacillus pedi sp. nov.</title>
        <authorList>
            <person name="Carlier A."/>
            <person name="Qi S."/>
        </authorList>
    </citation>
    <scope>NUCLEOTIDE SEQUENCE [LARGE SCALE GENOMIC DNA]</scope>
    <source>
        <strain evidence="5 6">LMG 31457</strain>
    </source>
</reference>